<keyword evidence="7" id="KW-1185">Reference proteome</keyword>
<evidence type="ECO:0000256" key="1">
    <source>
        <dbReference type="ARBA" id="ARBA00004496"/>
    </source>
</evidence>
<dbReference type="Proteomes" id="UP000005258">
    <property type="component" value="Plasmid pTM1"/>
</dbReference>
<dbReference type="AlphaFoldDB" id="I3TRZ0"/>
<accession>I3TRZ0</accession>
<dbReference type="NCBIfam" id="TIGR03652">
    <property type="entry name" value="FeS_repair_RIC"/>
    <property type="match status" value="1"/>
</dbReference>
<name>I3TRZ0_TISMK</name>
<evidence type="ECO:0000259" key="5">
    <source>
        <dbReference type="Pfam" id="PF01814"/>
    </source>
</evidence>
<dbReference type="KEGG" id="tmo:TMO_a0125"/>
<dbReference type="CDD" id="cd12108">
    <property type="entry name" value="Hr-like"/>
    <property type="match status" value="1"/>
</dbReference>
<protein>
    <submittedName>
        <fullName evidence="6">Regulator of cell morphogenesis and NO signaling</fullName>
    </submittedName>
</protein>
<keyword evidence="4" id="KW-0408">Iron</keyword>
<dbReference type="InterPro" id="IPR012312">
    <property type="entry name" value="Hemerythrin-like"/>
</dbReference>
<evidence type="ECO:0000256" key="4">
    <source>
        <dbReference type="ARBA" id="ARBA00023004"/>
    </source>
</evidence>
<dbReference type="HOGENOM" id="CLU_076075_2_0_5"/>
<dbReference type="GO" id="GO:0005737">
    <property type="term" value="C:cytoplasm"/>
    <property type="evidence" value="ECO:0007669"/>
    <property type="project" value="UniProtKB-SubCell"/>
</dbReference>
<dbReference type="GO" id="GO:0046872">
    <property type="term" value="F:metal ion binding"/>
    <property type="evidence" value="ECO:0007669"/>
    <property type="project" value="UniProtKB-KW"/>
</dbReference>
<keyword evidence="6" id="KW-0614">Plasmid</keyword>
<gene>
    <name evidence="6" type="ordered locus">TMO_a0125</name>
</gene>
<dbReference type="Pfam" id="PF01814">
    <property type="entry name" value="Hemerythrin"/>
    <property type="match status" value="1"/>
</dbReference>
<feature type="domain" description="Hemerythrin-like" evidence="5">
    <location>
        <begin position="91"/>
        <end position="229"/>
    </location>
</feature>
<keyword evidence="3" id="KW-0479">Metal-binding</keyword>
<evidence type="ECO:0000256" key="3">
    <source>
        <dbReference type="ARBA" id="ARBA00022723"/>
    </source>
</evidence>
<geneLocation type="plasmid" evidence="6 7">
    <name>pTM1</name>
</geneLocation>
<reference evidence="6 7" key="1">
    <citation type="journal article" date="2012" name="J. Am. Chem. Soc.">
        <title>Bacterial biosynthesis and maturation of the didemnin anti-cancer agents.</title>
        <authorList>
            <person name="Xu Y."/>
            <person name="Kersten R.D."/>
            <person name="Nam S.J."/>
            <person name="Lu L."/>
            <person name="Al-Suwailem A.M."/>
            <person name="Zheng H."/>
            <person name="Fenical W."/>
            <person name="Dorrestein P.C."/>
            <person name="Moore B.S."/>
            <person name="Qian P.Y."/>
        </authorList>
    </citation>
    <scope>NUCLEOTIDE SEQUENCE [LARGE SCALE GENOMIC DNA]</scope>
    <source>
        <strain evidence="6 7">KA081020-065</strain>
    </source>
</reference>
<dbReference type="Pfam" id="PF04405">
    <property type="entry name" value="ScdA_N"/>
    <property type="match status" value="1"/>
</dbReference>
<organism evidence="6 7">
    <name type="scientific">Tistrella mobilis (strain KA081020-065)</name>
    <dbReference type="NCBI Taxonomy" id="1110502"/>
    <lineage>
        <taxon>Bacteria</taxon>
        <taxon>Pseudomonadati</taxon>
        <taxon>Pseudomonadota</taxon>
        <taxon>Alphaproteobacteria</taxon>
        <taxon>Geminicoccales</taxon>
        <taxon>Geminicoccaceae</taxon>
        <taxon>Tistrella</taxon>
    </lineage>
</organism>
<evidence type="ECO:0000256" key="2">
    <source>
        <dbReference type="ARBA" id="ARBA00022490"/>
    </source>
</evidence>
<proteinExistence type="predicted"/>
<evidence type="ECO:0000313" key="6">
    <source>
        <dbReference type="EMBL" id="AFK55528.1"/>
    </source>
</evidence>
<comment type="subcellular location">
    <subcellularLocation>
        <location evidence="1">Cytoplasm</location>
    </subcellularLocation>
</comment>
<sequence length="234" mass="25478">MSLTDHAPAIAFRGRTVGEIAATLPGATAVFRRHRLDFCCGGDVPLAEAAARRGAPLDEIEAALDEIEAGLAGLEPDEVPAAAIETGALIDHILVCYHEAHRRDLPELILLSQKVERVHAGNPALPVGLADLLRETAGLLEMHMKKEELILFPAMRRSASAMVAQPVRVMREEHDDHGEQIRRLEAMTGGFTPPPGACRSWTALYLGLGHFVAELMDHIHLENNVLFPRFDAEG</sequence>
<evidence type="ECO:0000313" key="7">
    <source>
        <dbReference type="Proteomes" id="UP000005258"/>
    </source>
</evidence>
<dbReference type="PATRIC" id="fig|1110502.3.peg.3783"/>
<dbReference type="EMBL" id="CP003237">
    <property type="protein sequence ID" value="AFK55528.1"/>
    <property type="molecule type" value="Genomic_DNA"/>
</dbReference>
<dbReference type="RefSeq" id="WP_014747205.1">
    <property type="nucleotide sequence ID" value="NC_017957.2"/>
</dbReference>
<dbReference type="InterPro" id="IPR019903">
    <property type="entry name" value="RIC_family"/>
</dbReference>
<dbReference type="PANTHER" id="PTHR36438">
    <property type="entry name" value="IRON-SULFUR CLUSTER REPAIR PROTEIN YTFE"/>
    <property type="match status" value="1"/>
</dbReference>
<dbReference type="PANTHER" id="PTHR36438:SF1">
    <property type="entry name" value="IRON-SULFUR CLUSTER REPAIR PROTEIN YTFE"/>
    <property type="match status" value="1"/>
</dbReference>
<keyword evidence="2" id="KW-0963">Cytoplasm</keyword>
<dbReference type="Gene3D" id="1.20.120.520">
    <property type="entry name" value="nmb1532 protein domain like"/>
    <property type="match status" value="1"/>
</dbReference>